<name>A0A1B6K2R4_9HEMI</name>
<feature type="region of interest" description="Disordered" evidence="2">
    <location>
        <begin position="92"/>
        <end position="125"/>
    </location>
</feature>
<organism evidence="3">
    <name type="scientific">Homalodisca liturata</name>
    <dbReference type="NCBI Taxonomy" id="320908"/>
    <lineage>
        <taxon>Eukaryota</taxon>
        <taxon>Metazoa</taxon>
        <taxon>Ecdysozoa</taxon>
        <taxon>Arthropoda</taxon>
        <taxon>Hexapoda</taxon>
        <taxon>Insecta</taxon>
        <taxon>Pterygota</taxon>
        <taxon>Neoptera</taxon>
        <taxon>Paraneoptera</taxon>
        <taxon>Hemiptera</taxon>
        <taxon>Auchenorrhyncha</taxon>
        <taxon>Membracoidea</taxon>
        <taxon>Cicadellidae</taxon>
        <taxon>Cicadellinae</taxon>
        <taxon>Proconiini</taxon>
        <taxon>Homalodisca</taxon>
    </lineage>
</organism>
<protein>
    <submittedName>
        <fullName evidence="3">Uncharacterized protein</fullName>
    </submittedName>
</protein>
<evidence type="ECO:0000313" key="3">
    <source>
        <dbReference type="EMBL" id="JAT05763.1"/>
    </source>
</evidence>
<proteinExistence type="predicted"/>
<dbReference type="AlphaFoldDB" id="A0A1B6K2R4"/>
<evidence type="ECO:0000256" key="1">
    <source>
        <dbReference type="SAM" id="Coils"/>
    </source>
</evidence>
<evidence type="ECO:0000256" key="2">
    <source>
        <dbReference type="SAM" id="MobiDB-lite"/>
    </source>
</evidence>
<sequence>MLNLRVSTDVYVPKLLRYMAFSSAGFSEKAYKELLKHVNNQDKIKTEKFRRLVSYLCERNNRVTTYKGSDRFSIFSEKNNITVSGANERQYSRDITNVYDSPPEPEKLKPESESSVDSITTSTDVKRDQDVPLGETFKALSKDGSLAKLNVMGSDKKVSKEISALLSSGCPNKAAGAKCNADLSSAALPLSLHRSDANILTAAVVQDLNNVYVKAMESLDKRLVSVQEQGLVLYRTLEYYRTHPDKVQDWARQQALLLAALRDKTAVWWCEAKSAAAGTPTTKATKTDKTAQLSPFDKLKKAIEALKAKLQKKVDEKQKAVSEKKK</sequence>
<reference evidence="3" key="1">
    <citation type="submission" date="2015-11" db="EMBL/GenBank/DDBJ databases">
        <title>De novo transcriptome assembly of four potential Pierce s Disease insect vectors from Arizona vineyards.</title>
        <authorList>
            <person name="Tassone E.E."/>
        </authorList>
    </citation>
    <scope>NUCLEOTIDE SEQUENCE</scope>
</reference>
<gene>
    <name evidence="3" type="ORF">g.12294</name>
</gene>
<dbReference type="EMBL" id="GECU01001944">
    <property type="protein sequence ID" value="JAT05763.1"/>
    <property type="molecule type" value="Transcribed_RNA"/>
</dbReference>
<accession>A0A1B6K2R4</accession>
<keyword evidence="1" id="KW-0175">Coiled coil</keyword>
<feature type="compositionally biased region" description="Low complexity" evidence="2">
    <location>
        <begin position="113"/>
        <end position="123"/>
    </location>
</feature>
<feature type="coiled-coil region" evidence="1">
    <location>
        <begin position="296"/>
        <end position="323"/>
    </location>
</feature>